<evidence type="ECO:0000259" key="4">
    <source>
        <dbReference type="PROSITE" id="PS51444"/>
    </source>
</evidence>
<comment type="caution">
    <text evidence="5">The sequence shown here is derived from an EMBL/GenBank/DDBJ whole genome shotgun (WGS) entry which is preliminary data.</text>
</comment>
<feature type="compositionally biased region" description="Polar residues" evidence="3">
    <location>
        <begin position="15"/>
        <end position="33"/>
    </location>
</feature>
<feature type="compositionally biased region" description="Polar residues" evidence="3">
    <location>
        <begin position="68"/>
        <end position="83"/>
    </location>
</feature>
<dbReference type="GO" id="GO:0045010">
    <property type="term" value="P:actin nucleation"/>
    <property type="evidence" value="ECO:0007669"/>
    <property type="project" value="InterPro"/>
</dbReference>
<name>A0AAW2D6L0_9ROSI</name>
<evidence type="ECO:0000313" key="5">
    <source>
        <dbReference type="EMBL" id="KAL0005981.1"/>
    </source>
</evidence>
<feature type="compositionally biased region" description="Pro residues" evidence="3">
    <location>
        <begin position="52"/>
        <end position="64"/>
    </location>
</feature>
<reference evidence="5 6" key="1">
    <citation type="submission" date="2024-01" db="EMBL/GenBank/DDBJ databases">
        <title>A telomere-to-telomere, gap-free genome of sweet tea (Lithocarpus litseifolius).</title>
        <authorList>
            <person name="Zhou J."/>
        </authorList>
    </citation>
    <scope>NUCLEOTIDE SEQUENCE [LARGE SCALE GENOMIC DNA]</scope>
    <source>
        <strain evidence="5">Zhou-2022a</strain>
        <tissue evidence="5">Leaf</tissue>
    </source>
</reference>
<comment type="similarity">
    <text evidence="1">Belongs to the formin-like family. Class-I subfamily.</text>
</comment>
<dbReference type="InterPro" id="IPR027643">
    <property type="entry name" value="Formin-like_plant"/>
</dbReference>
<dbReference type="GO" id="GO:0051015">
    <property type="term" value="F:actin filament binding"/>
    <property type="evidence" value="ECO:0007669"/>
    <property type="project" value="InterPro"/>
</dbReference>
<dbReference type="InterPro" id="IPR015425">
    <property type="entry name" value="FH2_Formin"/>
</dbReference>
<dbReference type="Pfam" id="PF02181">
    <property type="entry name" value="FH2"/>
    <property type="match status" value="1"/>
</dbReference>
<feature type="compositionally biased region" description="Pro residues" evidence="3">
    <location>
        <begin position="84"/>
        <end position="96"/>
    </location>
</feature>
<dbReference type="SUPFAM" id="SSF101447">
    <property type="entry name" value="Formin homology 2 domain (FH2 domain)"/>
    <property type="match status" value="1"/>
</dbReference>
<evidence type="ECO:0000256" key="3">
    <source>
        <dbReference type="SAM" id="MobiDB-lite"/>
    </source>
</evidence>
<feature type="compositionally biased region" description="Pro residues" evidence="3">
    <location>
        <begin position="136"/>
        <end position="146"/>
    </location>
</feature>
<accession>A0AAW2D6L0</accession>
<evidence type="ECO:0000313" key="6">
    <source>
        <dbReference type="Proteomes" id="UP001459277"/>
    </source>
</evidence>
<evidence type="ECO:0000256" key="2">
    <source>
        <dbReference type="RuleBase" id="RU361260"/>
    </source>
</evidence>
<sequence>MANSTGLPMNLATPDISSNQDSAQTQCPQTPCNNKKEKQTFESSSDCQKSFKPPPPPPPPPPPCVTYFPSSSQTFPKSSNTPSCIPPPPPPPPCPPHLKGKNNSTEGPPLPPPPPYVTFFPSSSQTPPKSSKAPSSIPPPPCPPPLSKGNNNSAKGPPPPPSRSPQSTPLGKYAAPLPKLKPFHWDKVKAAPDQLMVWDMLPHSFKLDEEMIESLFGDNLKNSMKSDEAKNKVPPPSKHILEPKRLQNISILSKALNVTAEEVCKALIQAGIGLGLQQLEALVKMVPTTEEEAKLSNYEGDINELESVEKFFKEILEIPFAFLRVEAMLYTETFEDEVVQCRKSFSMLEEACKELRSSRLFLKLLEAVLKTGNRMNVGTSRGGARAFKLDTLLKLAHVKGTDGKTTLLHFVVQEILLSEGIRVSDSNHSIMGVEQSEEDYRRMGLDRVSGLSTELSNVKETATIDLNVLASSVSTLSDGFAKLQHLVQKDLCMDEQNGNFVNSMRSFINYAEKILKDLKGEEDRVLTHVKEITEFFHGDVSKHEDNPLRIFVIVREFLGMLDHVCKELRCS</sequence>
<evidence type="ECO:0000256" key="1">
    <source>
        <dbReference type="ARBA" id="ARBA00025793"/>
    </source>
</evidence>
<dbReference type="AlphaFoldDB" id="A0AAW2D6L0"/>
<feature type="domain" description="FH2" evidence="4">
    <location>
        <begin position="170"/>
        <end position="571"/>
    </location>
</feature>
<organism evidence="5 6">
    <name type="scientific">Lithocarpus litseifolius</name>
    <dbReference type="NCBI Taxonomy" id="425828"/>
    <lineage>
        <taxon>Eukaryota</taxon>
        <taxon>Viridiplantae</taxon>
        <taxon>Streptophyta</taxon>
        <taxon>Embryophyta</taxon>
        <taxon>Tracheophyta</taxon>
        <taxon>Spermatophyta</taxon>
        <taxon>Magnoliopsida</taxon>
        <taxon>eudicotyledons</taxon>
        <taxon>Gunneridae</taxon>
        <taxon>Pentapetalae</taxon>
        <taxon>rosids</taxon>
        <taxon>fabids</taxon>
        <taxon>Fagales</taxon>
        <taxon>Fagaceae</taxon>
        <taxon>Lithocarpus</taxon>
    </lineage>
</organism>
<feature type="compositionally biased region" description="Low complexity" evidence="3">
    <location>
        <begin position="121"/>
        <end position="135"/>
    </location>
</feature>
<dbReference type="SMART" id="SM00498">
    <property type="entry name" value="FH2"/>
    <property type="match status" value="1"/>
</dbReference>
<dbReference type="EMBL" id="JAZDWU010000004">
    <property type="protein sequence ID" value="KAL0005981.1"/>
    <property type="molecule type" value="Genomic_DNA"/>
</dbReference>
<dbReference type="Proteomes" id="UP001459277">
    <property type="component" value="Unassembled WGS sequence"/>
</dbReference>
<feature type="region of interest" description="Disordered" evidence="3">
    <location>
        <begin position="1"/>
        <end position="175"/>
    </location>
</feature>
<dbReference type="InterPro" id="IPR042201">
    <property type="entry name" value="FH2_Formin_sf"/>
</dbReference>
<proteinExistence type="inferred from homology"/>
<dbReference type="PROSITE" id="PS51444">
    <property type="entry name" value="FH2"/>
    <property type="match status" value="1"/>
</dbReference>
<dbReference type="PANTHER" id="PTHR23213:SF177">
    <property type="entry name" value="FORMIN-LIKE PROTEIN 11"/>
    <property type="match status" value="1"/>
</dbReference>
<keyword evidence="6" id="KW-1185">Reference proteome</keyword>
<dbReference type="Gene3D" id="1.20.58.2220">
    <property type="entry name" value="Formin, FH2 domain"/>
    <property type="match status" value="1"/>
</dbReference>
<protein>
    <recommendedName>
        <fullName evidence="2">Formin-like protein</fullName>
    </recommendedName>
</protein>
<gene>
    <name evidence="5" type="ORF">SO802_013542</name>
</gene>
<dbReference type="PANTHER" id="PTHR23213">
    <property type="entry name" value="FORMIN-RELATED"/>
    <property type="match status" value="1"/>
</dbReference>